<feature type="region of interest" description="Disordered" evidence="1">
    <location>
        <begin position="31"/>
        <end position="59"/>
    </location>
</feature>
<dbReference type="EMBL" id="VSRR010035855">
    <property type="protein sequence ID" value="MPC72992.1"/>
    <property type="molecule type" value="Genomic_DNA"/>
</dbReference>
<keyword evidence="3" id="KW-1185">Reference proteome</keyword>
<evidence type="ECO:0000256" key="1">
    <source>
        <dbReference type="SAM" id="MobiDB-lite"/>
    </source>
</evidence>
<sequence length="59" mass="6816">MSQQLLSWPTIPRKEFVFKKLWEIGTIDPRELTEPPENTLGMVTLPEFPNNLTPSQTCD</sequence>
<name>A0A5B7HNS0_PORTR</name>
<reference evidence="2 3" key="1">
    <citation type="submission" date="2019-05" db="EMBL/GenBank/DDBJ databases">
        <title>Another draft genome of Portunus trituberculatus and its Hox gene families provides insights of decapod evolution.</title>
        <authorList>
            <person name="Jeong J.-H."/>
            <person name="Song I."/>
            <person name="Kim S."/>
            <person name="Choi T."/>
            <person name="Kim D."/>
            <person name="Ryu S."/>
            <person name="Kim W."/>
        </authorList>
    </citation>
    <scope>NUCLEOTIDE SEQUENCE [LARGE SCALE GENOMIC DNA]</scope>
    <source>
        <tissue evidence="2">Muscle</tissue>
    </source>
</reference>
<evidence type="ECO:0000313" key="2">
    <source>
        <dbReference type="EMBL" id="MPC72992.1"/>
    </source>
</evidence>
<dbReference type="Proteomes" id="UP000324222">
    <property type="component" value="Unassembled WGS sequence"/>
</dbReference>
<gene>
    <name evidence="2" type="ORF">E2C01_067308</name>
</gene>
<proteinExistence type="predicted"/>
<evidence type="ECO:0000313" key="3">
    <source>
        <dbReference type="Proteomes" id="UP000324222"/>
    </source>
</evidence>
<dbReference type="AlphaFoldDB" id="A0A5B7HNS0"/>
<accession>A0A5B7HNS0</accession>
<protein>
    <submittedName>
        <fullName evidence="2">Uncharacterized protein</fullName>
    </submittedName>
</protein>
<feature type="compositionally biased region" description="Polar residues" evidence="1">
    <location>
        <begin position="50"/>
        <end position="59"/>
    </location>
</feature>
<organism evidence="2 3">
    <name type="scientific">Portunus trituberculatus</name>
    <name type="common">Swimming crab</name>
    <name type="synonym">Neptunus trituberculatus</name>
    <dbReference type="NCBI Taxonomy" id="210409"/>
    <lineage>
        <taxon>Eukaryota</taxon>
        <taxon>Metazoa</taxon>
        <taxon>Ecdysozoa</taxon>
        <taxon>Arthropoda</taxon>
        <taxon>Crustacea</taxon>
        <taxon>Multicrustacea</taxon>
        <taxon>Malacostraca</taxon>
        <taxon>Eumalacostraca</taxon>
        <taxon>Eucarida</taxon>
        <taxon>Decapoda</taxon>
        <taxon>Pleocyemata</taxon>
        <taxon>Brachyura</taxon>
        <taxon>Eubrachyura</taxon>
        <taxon>Portunoidea</taxon>
        <taxon>Portunidae</taxon>
        <taxon>Portuninae</taxon>
        <taxon>Portunus</taxon>
    </lineage>
</organism>
<comment type="caution">
    <text evidence="2">The sequence shown here is derived from an EMBL/GenBank/DDBJ whole genome shotgun (WGS) entry which is preliminary data.</text>
</comment>